<gene>
    <name evidence="2" type="primary">Dgri\GH18026</name>
    <name evidence="2" type="ORF">Dgri_GH18026</name>
</gene>
<feature type="compositionally biased region" description="Polar residues" evidence="1">
    <location>
        <begin position="12"/>
        <end position="23"/>
    </location>
</feature>
<evidence type="ECO:0000256" key="1">
    <source>
        <dbReference type="SAM" id="MobiDB-lite"/>
    </source>
</evidence>
<evidence type="ECO:0000313" key="3">
    <source>
        <dbReference type="Proteomes" id="UP000001070"/>
    </source>
</evidence>
<dbReference type="AlphaFoldDB" id="B4JHS6"/>
<evidence type="ECO:0000313" key="2">
    <source>
        <dbReference type="EMBL" id="EDV93915.1"/>
    </source>
</evidence>
<dbReference type="InParanoid" id="B4JHS6"/>
<dbReference type="EMBL" id="CH916369">
    <property type="protein sequence ID" value="EDV93915.1"/>
    <property type="molecule type" value="Genomic_DNA"/>
</dbReference>
<feature type="region of interest" description="Disordered" evidence="1">
    <location>
        <begin position="1"/>
        <end position="53"/>
    </location>
</feature>
<reference evidence="2 3" key="1">
    <citation type="journal article" date="2007" name="Nature">
        <title>Evolution of genes and genomes on the Drosophila phylogeny.</title>
        <authorList>
            <consortium name="Drosophila 12 Genomes Consortium"/>
            <person name="Clark A.G."/>
            <person name="Eisen M.B."/>
            <person name="Smith D.R."/>
            <person name="Bergman C.M."/>
            <person name="Oliver B."/>
            <person name="Markow T.A."/>
            <person name="Kaufman T.C."/>
            <person name="Kellis M."/>
            <person name="Gelbart W."/>
            <person name="Iyer V.N."/>
            <person name="Pollard D.A."/>
            <person name="Sackton T.B."/>
            <person name="Larracuente A.M."/>
            <person name="Singh N.D."/>
            <person name="Abad J.P."/>
            <person name="Abt D.N."/>
            <person name="Adryan B."/>
            <person name="Aguade M."/>
            <person name="Akashi H."/>
            <person name="Anderson W.W."/>
            <person name="Aquadro C.F."/>
            <person name="Ardell D.H."/>
            <person name="Arguello R."/>
            <person name="Artieri C.G."/>
            <person name="Barbash D.A."/>
            <person name="Barker D."/>
            <person name="Barsanti P."/>
            <person name="Batterham P."/>
            <person name="Batzoglou S."/>
            <person name="Begun D."/>
            <person name="Bhutkar A."/>
            <person name="Blanco E."/>
            <person name="Bosak S.A."/>
            <person name="Bradley R.K."/>
            <person name="Brand A.D."/>
            <person name="Brent M.R."/>
            <person name="Brooks A.N."/>
            <person name="Brown R.H."/>
            <person name="Butlin R.K."/>
            <person name="Caggese C."/>
            <person name="Calvi B.R."/>
            <person name="Bernardo de Carvalho A."/>
            <person name="Caspi A."/>
            <person name="Castrezana S."/>
            <person name="Celniker S.E."/>
            <person name="Chang J.L."/>
            <person name="Chapple C."/>
            <person name="Chatterji S."/>
            <person name="Chinwalla A."/>
            <person name="Civetta A."/>
            <person name="Clifton S.W."/>
            <person name="Comeron J.M."/>
            <person name="Costello J.C."/>
            <person name="Coyne J.A."/>
            <person name="Daub J."/>
            <person name="David R.G."/>
            <person name="Delcher A.L."/>
            <person name="Delehaunty K."/>
            <person name="Do C.B."/>
            <person name="Ebling H."/>
            <person name="Edwards K."/>
            <person name="Eickbush T."/>
            <person name="Evans J.D."/>
            <person name="Filipski A."/>
            <person name="Findeiss S."/>
            <person name="Freyhult E."/>
            <person name="Fulton L."/>
            <person name="Fulton R."/>
            <person name="Garcia A.C."/>
            <person name="Gardiner A."/>
            <person name="Garfield D.A."/>
            <person name="Garvin B.E."/>
            <person name="Gibson G."/>
            <person name="Gilbert D."/>
            <person name="Gnerre S."/>
            <person name="Godfrey J."/>
            <person name="Good R."/>
            <person name="Gotea V."/>
            <person name="Gravely B."/>
            <person name="Greenberg A.J."/>
            <person name="Griffiths-Jones S."/>
            <person name="Gross S."/>
            <person name="Guigo R."/>
            <person name="Gustafson E.A."/>
            <person name="Haerty W."/>
            <person name="Hahn M.W."/>
            <person name="Halligan D.L."/>
            <person name="Halpern A.L."/>
            <person name="Halter G.M."/>
            <person name="Han M.V."/>
            <person name="Heger A."/>
            <person name="Hillier L."/>
            <person name="Hinrichs A.S."/>
            <person name="Holmes I."/>
            <person name="Hoskins R.A."/>
            <person name="Hubisz M.J."/>
            <person name="Hultmark D."/>
            <person name="Huntley M.A."/>
            <person name="Jaffe D.B."/>
            <person name="Jagadeeshan S."/>
            <person name="Jeck W.R."/>
            <person name="Johnson J."/>
            <person name="Jones C.D."/>
            <person name="Jordan W.C."/>
            <person name="Karpen G.H."/>
            <person name="Kataoka E."/>
            <person name="Keightley P.D."/>
            <person name="Kheradpour P."/>
            <person name="Kirkness E.F."/>
            <person name="Koerich L.B."/>
            <person name="Kristiansen K."/>
            <person name="Kudrna D."/>
            <person name="Kulathinal R.J."/>
            <person name="Kumar S."/>
            <person name="Kwok R."/>
            <person name="Lander E."/>
            <person name="Langley C.H."/>
            <person name="Lapoint R."/>
            <person name="Lazzaro B.P."/>
            <person name="Lee S.J."/>
            <person name="Levesque L."/>
            <person name="Li R."/>
            <person name="Lin C.F."/>
            <person name="Lin M.F."/>
            <person name="Lindblad-Toh K."/>
            <person name="Llopart A."/>
            <person name="Long M."/>
            <person name="Low L."/>
            <person name="Lozovsky E."/>
            <person name="Lu J."/>
            <person name="Luo M."/>
            <person name="Machado C.A."/>
            <person name="Makalowski W."/>
            <person name="Marzo M."/>
            <person name="Matsuda M."/>
            <person name="Matzkin L."/>
            <person name="McAllister B."/>
            <person name="McBride C.S."/>
            <person name="McKernan B."/>
            <person name="McKernan K."/>
            <person name="Mendez-Lago M."/>
            <person name="Minx P."/>
            <person name="Mollenhauer M.U."/>
            <person name="Montooth K."/>
            <person name="Mount S.M."/>
            <person name="Mu X."/>
            <person name="Myers E."/>
            <person name="Negre B."/>
            <person name="Newfeld S."/>
            <person name="Nielsen R."/>
            <person name="Noor M.A."/>
            <person name="O'Grady P."/>
            <person name="Pachter L."/>
            <person name="Papaceit M."/>
            <person name="Parisi M.J."/>
            <person name="Parisi M."/>
            <person name="Parts L."/>
            <person name="Pedersen J.S."/>
            <person name="Pesole G."/>
            <person name="Phillippy A.M."/>
            <person name="Ponting C.P."/>
            <person name="Pop M."/>
            <person name="Porcelli D."/>
            <person name="Powell J.R."/>
            <person name="Prohaska S."/>
            <person name="Pruitt K."/>
            <person name="Puig M."/>
            <person name="Quesneville H."/>
            <person name="Ram K.R."/>
            <person name="Rand D."/>
            <person name="Rasmussen M.D."/>
            <person name="Reed L.K."/>
            <person name="Reenan R."/>
            <person name="Reily A."/>
            <person name="Remington K.A."/>
            <person name="Rieger T.T."/>
            <person name="Ritchie M.G."/>
            <person name="Robin C."/>
            <person name="Rogers Y.H."/>
            <person name="Rohde C."/>
            <person name="Rozas J."/>
            <person name="Rubenfield M.J."/>
            <person name="Ruiz A."/>
            <person name="Russo S."/>
            <person name="Salzberg S.L."/>
            <person name="Sanchez-Gracia A."/>
            <person name="Saranga D.J."/>
            <person name="Sato H."/>
            <person name="Schaeffer S.W."/>
            <person name="Schatz M.C."/>
            <person name="Schlenke T."/>
            <person name="Schwartz R."/>
            <person name="Segarra C."/>
            <person name="Singh R.S."/>
            <person name="Sirot L."/>
            <person name="Sirota M."/>
            <person name="Sisneros N.B."/>
            <person name="Smith C.D."/>
            <person name="Smith T.F."/>
            <person name="Spieth J."/>
            <person name="Stage D.E."/>
            <person name="Stark A."/>
            <person name="Stephan W."/>
            <person name="Strausberg R.L."/>
            <person name="Strempel S."/>
            <person name="Sturgill D."/>
            <person name="Sutton G."/>
            <person name="Sutton G.G."/>
            <person name="Tao W."/>
            <person name="Teichmann S."/>
            <person name="Tobari Y.N."/>
            <person name="Tomimura Y."/>
            <person name="Tsolas J.M."/>
            <person name="Valente V.L."/>
            <person name="Venter E."/>
            <person name="Venter J.C."/>
            <person name="Vicario S."/>
            <person name="Vieira F.G."/>
            <person name="Vilella A.J."/>
            <person name="Villasante A."/>
            <person name="Walenz B."/>
            <person name="Wang J."/>
            <person name="Wasserman M."/>
            <person name="Watts T."/>
            <person name="Wilson D."/>
            <person name="Wilson R.K."/>
            <person name="Wing R.A."/>
            <person name="Wolfner M.F."/>
            <person name="Wong A."/>
            <person name="Wong G.K."/>
            <person name="Wu C.I."/>
            <person name="Wu G."/>
            <person name="Yamamoto D."/>
            <person name="Yang H.P."/>
            <person name="Yang S.P."/>
            <person name="Yorke J.A."/>
            <person name="Yoshida K."/>
            <person name="Zdobnov E."/>
            <person name="Zhang P."/>
            <person name="Zhang Y."/>
            <person name="Zimin A.V."/>
            <person name="Baldwin J."/>
            <person name="Abdouelleil A."/>
            <person name="Abdulkadir J."/>
            <person name="Abebe A."/>
            <person name="Abera B."/>
            <person name="Abreu J."/>
            <person name="Acer S.C."/>
            <person name="Aftuck L."/>
            <person name="Alexander A."/>
            <person name="An P."/>
            <person name="Anderson E."/>
            <person name="Anderson S."/>
            <person name="Arachi H."/>
            <person name="Azer M."/>
            <person name="Bachantsang P."/>
            <person name="Barry A."/>
            <person name="Bayul T."/>
            <person name="Berlin A."/>
            <person name="Bessette D."/>
            <person name="Bloom T."/>
            <person name="Blye J."/>
            <person name="Boguslavskiy L."/>
            <person name="Bonnet C."/>
            <person name="Boukhgalter B."/>
            <person name="Bourzgui I."/>
            <person name="Brown A."/>
            <person name="Cahill P."/>
            <person name="Channer S."/>
            <person name="Cheshatsang Y."/>
            <person name="Chuda L."/>
            <person name="Citroen M."/>
            <person name="Collymore A."/>
            <person name="Cooke P."/>
            <person name="Costello M."/>
            <person name="D'Aco K."/>
            <person name="Daza R."/>
            <person name="De Haan G."/>
            <person name="DeGray S."/>
            <person name="DeMaso C."/>
            <person name="Dhargay N."/>
            <person name="Dooley K."/>
            <person name="Dooley E."/>
            <person name="Doricent M."/>
            <person name="Dorje P."/>
            <person name="Dorjee K."/>
            <person name="Dupes A."/>
            <person name="Elong R."/>
            <person name="Falk J."/>
            <person name="Farina A."/>
            <person name="Faro S."/>
            <person name="Ferguson D."/>
            <person name="Fisher S."/>
            <person name="Foley C.D."/>
            <person name="Franke A."/>
            <person name="Friedrich D."/>
            <person name="Gadbois L."/>
            <person name="Gearin G."/>
            <person name="Gearin C.R."/>
            <person name="Giannoukos G."/>
            <person name="Goode T."/>
            <person name="Graham J."/>
            <person name="Grandbois E."/>
            <person name="Grewal S."/>
            <person name="Gyaltsen K."/>
            <person name="Hafez N."/>
            <person name="Hagos B."/>
            <person name="Hall J."/>
            <person name="Henson C."/>
            <person name="Hollinger A."/>
            <person name="Honan T."/>
            <person name="Huard M.D."/>
            <person name="Hughes L."/>
            <person name="Hurhula B."/>
            <person name="Husby M.E."/>
            <person name="Kamat A."/>
            <person name="Kanga B."/>
            <person name="Kashin S."/>
            <person name="Khazanovich D."/>
            <person name="Kisner P."/>
            <person name="Lance K."/>
            <person name="Lara M."/>
            <person name="Lee W."/>
            <person name="Lennon N."/>
            <person name="Letendre F."/>
            <person name="LeVine R."/>
            <person name="Lipovsky A."/>
            <person name="Liu X."/>
            <person name="Liu J."/>
            <person name="Liu S."/>
            <person name="Lokyitsang T."/>
            <person name="Lokyitsang Y."/>
            <person name="Lubonja R."/>
            <person name="Lui A."/>
            <person name="MacDonald P."/>
            <person name="Magnisalis V."/>
            <person name="Maru K."/>
            <person name="Matthews C."/>
            <person name="McCusker W."/>
            <person name="McDonough S."/>
            <person name="Mehta T."/>
            <person name="Meldrim J."/>
            <person name="Meneus L."/>
            <person name="Mihai O."/>
            <person name="Mihalev A."/>
            <person name="Mihova T."/>
            <person name="Mittelman R."/>
            <person name="Mlenga V."/>
            <person name="Montmayeur A."/>
            <person name="Mulrain L."/>
            <person name="Navidi A."/>
            <person name="Naylor J."/>
            <person name="Negash T."/>
            <person name="Nguyen T."/>
            <person name="Nguyen N."/>
            <person name="Nicol R."/>
            <person name="Norbu C."/>
            <person name="Norbu N."/>
            <person name="Novod N."/>
            <person name="O'Neill B."/>
            <person name="Osman S."/>
            <person name="Markiewicz E."/>
            <person name="Oyono O.L."/>
            <person name="Patti C."/>
            <person name="Phunkhang P."/>
            <person name="Pierre F."/>
            <person name="Priest M."/>
            <person name="Raghuraman S."/>
            <person name="Rege F."/>
            <person name="Reyes R."/>
            <person name="Rise C."/>
            <person name="Rogov P."/>
            <person name="Ross K."/>
            <person name="Ryan E."/>
            <person name="Settipalli S."/>
            <person name="Shea T."/>
            <person name="Sherpa N."/>
            <person name="Shi L."/>
            <person name="Shih D."/>
            <person name="Sparrow T."/>
            <person name="Spaulding J."/>
            <person name="Stalker J."/>
            <person name="Stange-Thomann N."/>
            <person name="Stavropoulos S."/>
            <person name="Stone C."/>
            <person name="Strader C."/>
            <person name="Tesfaye S."/>
            <person name="Thomson T."/>
            <person name="Thoulutsang Y."/>
            <person name="Thoulutsang D."/>
            <person name="Topham K."/>
            <person name="Topping I."/>
            <person name="Tsamla T."/>
            <person name="Vassiliev H."/>
            <person name="Vo A."/>
            <person name="Wangchuk T."/>
            <person name="Wangdi T."/>
            <person name="Weiand M."/>
            <person name="Wilkinson J."/>
            <person name="Wilson A."/>
            <person name="Yadav S."/>
            <person name="Young G."/>
            <person name="Yu Q."/>
            <person name="Zembek L."/>
            <person name="Zhong D."/>
            <person name="Zimmer A."/>
            <person name="Zwirko Z."/>
            <person name="Jaffe D.B."/>
            <person name="Alvarez P."/>
            <person name="Brockman W."/>
            <person name="Butler J."/>
            <person name="Chin C."/>
            <person name="Gnerre S."/>
            <person name="Grabherr M."/>
            <person name="Kleber M."/>
            <person name="Mauceli E."/>
            <person name="MacCallum I."/>
        </authorList>
    </citation>
    <scope>NUCLEOTIDE SEQUENCE [LARGE SCALE GENOMIC DNA]</scope>
    <source>
        <strain evidence="3">Tucson 15287-2541.00</strain>
    </source>
</reference>
<organism evidence="3">
    <name type="scientific">Drosophila grimshawi</name>
    <name type="common">Hawaiian fruit fly</name>
    <name type="synonym">Idiomyia grimshawi</name>
    <dbReference type="NCBI Taxonomy" id="7222"/>
    <lineage>
        <taxon>Eukaryota</taxon>
        <taxon>Metazoa</taxon>
        <taxon>Ecdysozoa</taxon>
        <taxon>Arthropoda</taxon>
        <taxon>Hexapoda</taxon>
        <taxon>Insecta</taxon>
        <taxon>Pterygota</taxon>
        <taxon>Neoptera</taxon>
        <taxon>Endopterygota</taxon>
        <taxon>Diptera</taxon>
        <taxon>Brachycera</taxon>
        <taxon>Muscomorpha</taxon>
        <taxon>Ephydroidea</taxon>
        <taxon>Drosophilidae</taxon>
        <taxon>Drosophila</taxon>
        <taxon>Hawaiian Drosophila</taxon>
    </lineage>
</organism>
<protein>
    <submittedName>
        <fullName evidence="2">GH18026</fullName>
    </submittedName>
</protein>
<sequence>MRRKTDDVRWTAGSQSIVSSSLGDGSGVRESVSPSDSDSVRGRGIADVDTSPAVGSIAAQDSATPCTTNLCRLDCYHFGYHFRHMIASFGS</sequence>
<dbReference type="Proteomes" id="UP000001070">
    <property type="component" value="Unassembled WGS sequence"/>
</dbReference>
<accession>B4JHS6</accession>
<proteinExistence type="predicted"/>
<name>B4JHS6_DROGR</name>
<keyword evidence="3" id="KW-1185">Reference proteome</keyword>
<dbReference type="HOGENOM" id="CLU_2429346_0_0_1"/>